<accession>A0AAV7V1Y7</accession>
<proteinExistence type="predicted"/>
<keyword evidence="3" id="KW-1185">Reference proteome</keyword>
<dbReference type="Proteomes" id="UP001066276">
    <property type="component" value="Chromosome 2_2"/>
</dbReference>
<sequence length="130" mass="14438">MEPSCEQRGLAERGTSEVISAEERQAGWASADEQSLGGGPDQAEKQEVNPGYTEKKISGTVTGRPEVGRTRTRLVLALPPVPRILMQRKPIRSSIRRQTRDLEELKGGPWWRVRHATEEHKGVALEEGTV</sequence>
<protein>
    <submittedName>
        <fullName evidence="2">Uncharacterized protein</fullName>
    </submittedName>
</protein>
<reference evidence="2" key="1">
    <citation type="journal article" date="2022" name="bioRxiv">
        <title>Sequencing and chromosome-scale assembly of the giantPleurodeles waltlgenome.</title>
        <authorList>
            <person name="Brown T."/>
            <person name="Elewa A."/>
            <person name="Iarovenko S."/>
            <person name="Subramanian E."/>
            <person name="Araus A.J."/>
            <person name="Petzold A."/>
            <person name="Susuki M."/>
            <person name="Suzuki K.-i.T."/>
            <person name="Hayashi T."/>
            <person name="Toyoda A."/>
            <person name="Oliveira C."/>
            <person name="Osipova E."/>
            <person name="Leigh N.D."/>
            <person name="Simon A."/>
            <person name="Yun M.H."/>
        </authorList>
    </citation>
    <scope>NUCLEOTIDE SEQUENCE</scope>
    <source>
        <strain evidence="2">20211129_DDA</strain>
        <tissue evidence="2">Liver</tissue>
    </source>
</reference>
<feature type="compositionally biased region" description="Basic and acidic residues" evidence="1">
    <location>
        <begin position="9"/>
        <end position="25"/>
    </location>
</feature>
<evidence type="ECO:0000256" key="1">
    <source>
        <dbReference type="SAM" id="MobiDB-lite"/>
    </source>
</evidence>
<dbReference type="EMBL" id="JANPWB010000004">
    <property type="protein sequence ID" value="KAJ1195223.1"/>
    <property type="molecule type" value="Genomic_DNA"/>
</dbReference>
<organism evidence="2 3">
    <name type="scientific">Pleurodeles waltl</name>
    <name type="common">Iberian ribbed newt</name>
    <dbReference type="NCBI Taxonomy" id="8319"/>
    <lineage>
        <taxon>Eukaryota</taxon>
        <taxon>Metazoa</taxon>
        <taxon>Chordata</taxon>
        <taxon>Craniata</taxon>
        <taxon>Vertebrata</taxon>
        <taxon>Euteleostomi</taxon>
        <taxon>Amphibia</taxon>
        <taxon>Batrachia</taxon>
        <taxon>Caudata</taxon>
        <taxon>Salamandroidea</taxon>
        <taxon>Salamandridae</taxon>
        <taxon>Pleurodelinae</taxon>
        <taxon>Pleurodeles</taxon>
    </lineage>
</organism>
<name>A0AAV7V1Y7_PLEWA</name>
<dbReference type="AlphaFoldDB" id="A0AAV7V1Y7"/>
<evidence type="ECO:0000313" key="2">
    <source>
        <dbReference type="EMBL" id="KAJ1195223.1"/>
    </source>
</evidence>
<evidence type="ECO:0000313" key="3">
    <source>
        <dbReference type="Proteomes" id="UP001066276"/>
    </source>
</evidence>
<feature type="compositionally biased region" description="Basic and acidic residues" evidence="1">
    <location>
        <begin position="42"/>
        <end position="57"/>
    </location>
</feature>
<comment type="caution">
    <text evidence="2">The sequence shown here is derived from an EMBL/GenBank/DDBJ whole genome shotgun (WGS) entry which is preliminary data.</text>
</comment>
<feature type="region of interest" description="Disordered" evidence="1">
    <location>
        <begin position="1"/>
        <end position="69"/>
    </location>
</feature>
<gene>
    <name evidence="2" type="ORF">NDU88_004504</name>
</gene>